<proteinExistence type="inferred from homology"/>
<comment type="function">
    <text evidence="5">Involved in the maturation of [NiFe] hydrogenases. Required for nickel insertion into the metal center of the hydrogenase.</text>
</comment>
<keyword evidence="4 5" id="KW-0862">Zinc</keyword>
<feature type="binding site" evidence="5">
    <location>
        <position position="89"/>
    </location>
    <ligand>
        <name>Zn(2+)</name>
        <dbReference type="ChEBI" id="CHEBI:29105"/>
    </ligand>
</feature>
<name>A0A0A6PER9_9GAMM</name>
<feature type="binding site" evidence="5">
    <location>
        <position position="73"/>
    </location>
    <ligand>
        <name>Zn(2+)</name>
        <dbReference type="ChEBI" id="CHEBI:29105"/>
    </ligand>
</feature>
<dbReference type="AlphaFoldDB" id="A0A0A6PER9"/>
<dbReference type="InterPro" id="IPR020538">
    <property type="entry name" value="Hydgase_Ni_incorp_HypA/HybF_CS"/>
</dbReference>
<dbReference type="GO" id="GO:0008270">
    <property type="term" value="F:zinc ion binding"/>
    <property type="evidence" value="ECO:0007669"/>
    <property type="project" value="UniProtKB-UniRule"/>
</dbReference>
<protein>
    <recommendedName>
        <fullName evidence="5">Hydrogenase maturation factor HypA</fullName>
    </recommendedName>
</protein>
<dbReference type="HAMAP" id="MF_00213">
    <property type="entry name" value="HypA_HybF"/>
    <property type="match status" value="1"/>
</dbReference>
<evidence type="ECO:0000313" key="6">
    <source>
        <dbReference type="EMBL" id="KHD11181.1"/>
    </source>
</evidence>
<evidence type="ECO:0000256" key="1">
    <source>
        <dbReference type="ARBA" id="ARBA00010748"/>
    </source>
</evidence>
<dbReference type="PANTHER" id="PTHR34535:SF3">
    <property type="entry name" value="HYDROGENASE MATURATION FACTOR HYPA"/>
    <property type="match status" value="1"/>
</dbReference>
<comment type="caution">
    <text evidence="6">The sequence shown here is derived from an EMBL/GenBank/DDBJ whole genome shotgun (WGS) entry which is preliminary data.</text>
</comment>
<evidence type="ECO:0000256" key="2">
    <source>
        <dbReference type="ARBA" id="ARBA00022596"/>
    </source>
</evidence>
<reference evidence="6 7" key="1">
    <citation type="journal article" date="2016" name="Front. Microbiol.">
        <title>Single-Cell (Meta-)Genomics of a Dimorphic Candidatus Thiomargarita nelsonii Reveals Genomic Plasticity.</title>
        <authorList>
            <person name="Flood B.E."/>
            <person name="Fliss P."/>
            <person name="Jones D.S."/>
            <person name="Dick G.J."/>
            <person name="Jain S."/>
            <person name="Kaster A.K."/>
            <person name="Winkel M."/>
            <person name="Mussmann M."/>
            <person name="Bailey J."/>
        </authorList>
    </citation>
    <scope>NUCLEOTIDE SEQUENCE [LARGE SCALE GENOMIC DNA]</scope>
    <source>
        <strain evidence="6">Hydrate Ridge</strain>
    </source>
</reference>
<dbReference type="Proteomes" id="UP000030428">
    <property type="component" value="Unassembled WGS sequence"/>
</dbReference>
<evidence type="ECO:0000313" key="7">
    <source>
        <dbReference type="Proteomes" id="UP000030428"/>
    </source>
</evidence>
<keyword evidence="7" id="KW-1185">Reference proteome</keyword>
<accession>A0A0A6PER9</accession>
<keyword evidence="2 5" id="KW-0533">Nickel</keyword>
<dbReference type="PANTHER" id="PTHR34535">
    <property type="entry name" value="HYDROGENASE MATURATION FACTOR HYPA"/>
    <property type="match status" value="1"/>
</dbReference>
<dbReference type="GO" id="GO:0051604">
    <property type="term" value="P:protein maturation"/>
    <property type="evidence" value="ECO:0007669"/>
    <property type="project" value="InterPro"/>
</dbReference>
<evidence type="ECO:0000256" key="4">
    <source>
        <dbReference type="ARBA" id="ARBA00022833"/>
    </source>
</evidence>
<feature type="binding site" evidence="5">
    <location>
        <position position="2"/>
    </location>
    <ligand>
        <name>Ni(2+)</name>
        <dbReference type="ChEBI" id="CHEBI:49786"/>
    </ligand>
</feature>
<feature type="binding site" evidence="5">
    <location>
        <position position="76"/>
    </location>
    <ligand>
        <name>Zn(2+)</name>
        <dbReference type="ChEBI" id="CHEBI:29105"/>
    </ligand>
</feature>
<feature type="binding site" evidence="5">
    <location>
        <position position="92"/>
    </location>
    <ligand>
        <name>Zn(2+)</name>
        <dbReference type="ChEBI" id="CHEBI:29105"/>
    </ligand>
</feature>
<dbReference type="Gene3D" id="3.30.2320.80">
    <property type="match status" value="1"/>
</dbReference>
<keyword evidence="3 5" id="KW-0479">Metal-binding</keyword>
<organism evidence="6 7">
    <name type="scientific">Candidatus Thiomargarita nelsonii</name>
    <dbReference type="NCBI Taxonomy" id="1003181"/>
    <lineage>
        <taxon>Bacteria</taxon>
        <taxon>Pseudomonadati</taxon>
        <taxon>Pseudomonadota</taxon>
        <taxon>Gammaproteobacteria</taxon>
        <taxon>Thiotrichales</taxon>
        <taxon>Thiotrichaceae</taxon>
        <taxon>Thiomargarita</taxon>
    </lineage>
</organism>
<dbReference type="Pfam" id="PF01155">
    <property type="entry name" value="HypA"/>
    <property type="match status" value="1"/>
</dbReference>
<dbReference type="EMBL" id="JSZA02000021">
    <property type="protein sequence ID" value="KHD11181.1"/>
    <property type="molecule type" value="Genomic_DNA"/>
</dbReference>
<gene>
    <name evidence="5" type="primary">hypA</name>
    <name evidence="6" type="ORF">PN36_07360</name>
</gene>
<dbReference type="PIRSF" id="PIRSF004761">
    <property type="entry name" value="Hydrgn_mat_HypA"/>
    <property type="match status" value="1"/>
</dbReference>
<evidence type="ECO:0000256" key="3">
    <source>
        <dbReference type="ARBA" id="ARBA00022723"/>
    </source>
</evidence>
<dbReference type="InterPro" id="IPR000688">
    <property type="entry name" value="HypA/HybF"/>
</dbReference>
<evidence type="ECO:0000256" key="5">
    <source>
        <dbReference type="HAMAP-Rule" id="MF_00213"/>
    </source>
</evidence>
<dbReference type="PROSITE" id="PS01249">
    <property type="entry name" value="HYPA"/>
    <property type="match status" value="1"/>
</dbReference>
<sequence>MHELAICQSLMSQVERIALEHEAQSVISIVIGMGPLSGVEAQHLKNAYSIASADTLAENAKLIIEFLPLRVKCNQCGSESDALPNKLVCKQCGDWRTRLISGDELLLMSVELAQT</sequence>
<dbReference type="GO" id="GO:0016151">
    <property type="term" value="F:nickel cation binding"/>
    <property type="evidence" value="ECO:0007669"/>
    <property type="project" value="UniProtKB-UniRule"/>
</dbReference>
<comment type="similarity">
    <text evidence="1 5">Belongs to the HypA/HybF family.</text>
</comment>